<protein>
    <submittedName>
        <fullName evidence="2">Uncharacterized protein</fullName>
    </submittedName>
</protein>
<feature type="region of interest" description="Disordered" evidence="1">
    <location>
        <begin position="63"/>
        <end position="102"/>
    </location>
</feature>
<gene>
    <name evidence="2" type="ORF">SKAU_G00163390</name>
</gene>
<dbReference type="EMBL" id="JAINUF010000005">
    <property type="protein sequence ID" value="KAJ8359814.1"/>
    <property type="molecule type" value="Genomic_DNA"/>
</dbReference>
<comment type="caution">
    <text evidence="2">The sequence shown here is derived from an EMBL/GenBank/DDBJ whole genome shotgun (WGS) entry which is preliminary data.</text>
</comment>
<name>A0A9Q1FJE9_SYNKA</name>
<accession>A0A9Q1FJE9</accession>
<evidence type="ECO:0000313" key="2">
    <source>
        <dbReference type="EMBL" id="KAJ8359814.1"/>
    </source>
</evidence>
<dbReference type="Gene3D" id="3.40.50.10190">
    <property type="entry name" value="BRCT domain"/>
    <property type="match status" value="1"/>
</dbReference>
<evidence type="ECO:0000256" key="1">
    <source>
        <dbReference type="SAM" id="MobiDB-lite"/>
    </source>
</evidence>
<proteinExistence type="predicted"/>
<sequence length="102" mass="11729">MLHAPVFLLPRKRRRPPPRAPPLQGPQEVRFQEVTIYLVERKMGFSRRTFLTSLARTKGFRVADHLRTPLDRESQRTEKGSKSGGLTEPLEERSAGRAQHRG</sequence>
<feature type="compositionally biased region" description="Basic and acidic residues" evidence="1">
    <location>
        <begin position="63"/>
        <end position="81"/>
    </location>
</feature>
<dbReference type="Proteomes" id="UP001152622">
    <property type="component" value="Chromosome 5"/>
</dbReference>
<organism evidence="2 3">
    <name type="scientific">Synaphobranchus kaupii</name>
    <name type="common">Kaup's arrowtooth eel</name>
    <dbReference type="NCBI Taxonomy" id="118154"/>
    <lineage>
        <taxon>Eukaryota</taxon>
        <taxon>Metazoa</taxon>
        <taxon>Chordata</taxon>
        <taxon>Craniata</taxon>
        <taxon>Vertebrata</taxon>
        <taxon>Euteleostomi</taxon>
        <taxon>Actinopterygii</taxon>
        <taxon>Neopterygii</taxon>
        <taxon>Teleostei</taxon>
        <taxon>Anguilliformes</taxon>
        <taxon>Synaphobranchidae</taxon>
        <taxon>Synaphobranchus</taxon>
    </lineage>
</organism>
<reference evidence="2" key="1">
    <citation type="journal article" date="2023" name="Science">
        <title>Genome structures resolve the early diversification of teleost fishes.</title>
        <authorList>
            <person name="Parey E."/>
            <person name="Louis A."/>
            <person name="Montfort J."/>
            <person name="Bouchez O."/>
            <person name="Roques C."/>
            <person name="Iampietro C."/>
            <person name="Lluch J."/>
            <person name="Castinel A."/>
            <person name="Donnadieu C."/>
            <person name="Desvignes T."/>
            <person name="Floi Bucao C."/>
            <person name="Jouanno E."/>
            <person name="Wen M."/>
            <person name="Mejri S."/>
            <person name="Dirks R."/>
            <person name="Jansen H."/>
            <person name="Henkel C."/>
            <person name="Chen W.J."/>
            <person name="Zahm M."/>
            <person name="Cabau C."/>
            <person name="Klopp C."/>
            <person name="Thompson A.W."/>
            <person name="Robinson-Rechavi M."/>
            <person name="Braasch I."/>
            <person name="Lecointre G."/>
            <person name="Bobe J."/>
            <person name="Postlethwait J.H."/>
            <person name="Berthelot C."/>
            <person name="Roest Crollius H."/>
            <person name="Guiguen Y."/>
        </authorList>
    </citation>
    <scope>NUCLEOTIDE SEQUENCE</scope>
    <source>
        <strain evidence="2">WJC10195</strain>
    </source>
</reference>
<feature type="region of interest" description="Disordered" evidence="1">
    <location>
        <begin position="1"/>
        <end position="27"/>
    </location>
</feature>
<evidence type="ECO:0000313" key="3">
    <source>
        <dbReference type="Proteomes" id="UP001152622"/>
    </source>
</evidence>
<keyword evidence="3" id="KW-1185">Reference proteome</keyword>
<dbReference type="OrthoDB" id="205514at2759"/>
<dbReference type="InterPro" id="IPR036420">
    <property type="entry name" value="BRCT_dom_sf"/>
</dbReference>
<dbReference type="AlphaFoldDB" id="A0A9Q1FJE9"/>